<dbReference type="PANTHER" id="PTHR47019:SF1">
    <property type="entry name" value="LIPID II FLIPPASE MURJ"/>
    <property type="match status" value="1"/>
</dbReference>
<organism evidence="10 11">
    <name type="scientific">Granulimonas faecalis</name>
    <dbReference type="NCBI Taxonomy" id="2894155"/>
    <lineage>
        <taxon>Bacteria</taxon>
        <taxon>Bacillati</taxon>
        <taxon>Actinomycetota</taxon>
        <taxon>Coriobacteriia</taxon>
        <taxon>Coriobacteriales</taxon>
        <taxon>Kribbibacteriaceae</taxon>
        <taxon>Granulimonas</taxon>
    </lineage>
</organism>
<dbReference type="GO" id="GO:0009252">
    <property type="term" value="P:peptidoglycan biosynthetic process"/>
    <property type="evidence" value="ECO:0007669"/>
    <property type="project" value="UniProtKB-KW"/>
</dbReference>
<dbReference type="CDD" id="cd13123">
    <property type="entry name" value="MATE_MurJ_like"/>
    <property type="match status" value="1"/>
</dbReference>
<evidence type="ECO:0000256" key="1">
    <source>
        <dbReference type="ARBA" id="ARBA00004651"/>
    </source>
</evidence>
<protein>
    <recommendedName>
        <fullName evidence="12">Peptidoglycan lipid II flippase</fullName>
    </recommendedName>
</protein>
<dbReference type="GO" id="GO:0034204">
    <property type="term" value="P:lipid translocation"/>
    <property type="evidence" value="ECO:0007669"/>
    <property type="project" value="TreeGrafter"/>
</dbReference>
<evidence type="ECO:0000256" key="7">
    <source>
        <dbReference type="ARBA" id="ARBA00023136"/>
    </source>
</evidence>
<feature type="region of interest" description="Disordered" evidence="8">
    <location>
        <begin position="1"/>
        <end position="63"/>
    </location>
</feature>
<evidence type="ECO:0000256" key="2">
    <source>
        <dbReference type="ARBA" id="ARBA00022475"/>
    </source>
</evidence>
<feature type="transmembrane region" description="Helical" evidence="9">
    <location>
        <begin position="672"/>
        <end position="697"/>
    </location>
</feature>
<dbReference type="GO" id="GO:0015648">
    <property type="term" value="F:lipid-linked peptidoglycan transporter activity"/>
    <property type="evidence" value="ECO:0007669"/>
    <property type="project" value="TreeGrafter"/>
</dbReference>
<proteinExistence type="predicted"/>
<feature type="transmembrane region" description="Helical" evidence="9">
    <location>
        <begin position="545"/>
        <end position="565"/>
    </location>
</feature>
<feature type="transmembrane region" description="Helical" evidence="9">
    <location>
        <begin position="349"/>
        <end position="373"/>
    </location>
</feature>
<feature type="region of interest" description="Disordered" evidence="8">
    <location>
        <begin position="82"/>
        <end position="108"/>
    </location>
</feature>
<keyword evidence="6 9" id="KW-1133">Transmembrane helix</keyword>
<feature type="transmembrane region" description="Helical" evidence="9">
    <location>
        <begin position="466"/>
        <end position="485"/>
    </location>
</feature>
<gene>
    <name evidence="10" type="ORF">ATOP_07850</name>
</gene>
<keyword evidence="3 9" id="KW-0812">Transmembrane</keyword>
<evidence type="ECO:0000256" key="3">
    <source>
        <dbReference type="ARBA" id="ARBA00022692"/>
    </source>
</evidence>
<evidence type="ECO:0000256" key="8">
    <source>
        <dbReference type="SAM" id="MobiDB-lite"/>
    </source>
</evidence>
<feature type="transmembrane region" description="Helical" evidence="9">
    <location>
        <begin position="425"/>
        <end position="446"/>
    </location>
</feature>
<comment type="subcellular location">
    <subcellularLocation>
        <location evidence="1">Cell membrane</location>
        <topology evidence="1">Multi-pass membrane protein</topology>
    </subcellularLocation>
</comment>
<evidence type="ECO:0000256" key="5">
    <source>
        <dbReference type="ARBA" id="ARBA00022984"/>
    </source>
</evidence>
<feature type="transmembrane region" description="Helical" evidence="9">
    <location>
        <begin position="318"/>
        <end position="342"/>
    </location>
</feature>
<dbReference type="RefSeq" id="WP_265590709.1">
    <property type="nucleotide sequence ID" value="NZ_BQKC01000001.1"/>
</dbReference>
<reference evidence="10" key="1">
    <citation type="journal article" date="2022" name="Int. J. Syst. Evol. Microbiol.">
        <title>Granulimonas faecalis gen. nov., sp. nov., and Leptogranulimonas caecicola gen. nov., sp. nov., novel lactate-producing Atopobiaceae bacteria isolated from mouse intestines, and an emended description of the family Atopobiaceae.</title>
        <authorList>
            <person name="Morinaga K."/>
            <person name="Kusada H."/>
            <person name="Sakamoto S."/>
            <person name="Murakami T."/>
            <person name="Toyoda A."/>
            <person name="Mori H."/>
            <person name="Meng X.Y."/>
            <person name="Takashino M."/>
            <person name="Murotomi K."/>
            <person name="Tamaki H."/>
        </authorList>
    </citation>
    <scope>NUCLEOTIDE SEQUENCE</scope>
    <source>
        <strain evidence="10">OPF53</strain>
    </source>
</reference>
<name>A0AAV5B0J8_9ACTN</name>
<evidence type="ECO:0000256" key="4">
    <source>
        <dbReference type="ARBA" id="ARBA00022960"/>
    </source>
</evidence>
<dbReference type="InterPro" id="IPR004268">
    <property type="entry name" value="MurJ"/>
</dbReference>
<dbReference type="GO" id="GO:0008360">
    <property type="term" value="P:regulation of cell shape"/>
    <property type="evidence" value="ECO:0007669"/>
    <property type="project" value="UniProtKB-KW"/>
</dbReference>
<feature type="compositionally biased region" description="Basic and acidic residues" evidence="8">
    <location>
        <begin position="53"/>
        <end position="62"/>
    </location>
</feature>
<evidence type="ECO:0000313" key="11">
    <source>
        <dbReference type="Proteomes" id="UP001055025"/>
    </source>
</evidence>
<dbReference type="EMBL" id="BQKC01000001">
    <property type="protein sequence ID" value="GJM55130.1"/>
    <property type="molecule type" value="Genomic_DNA"/>
</dbReference>
<feature type="transmembrane region" description="Helical" evidence="9">
    <location>
        <begin position="577"/>
        <end position="600"/>
    </location>
</feature>
<evidence type="ECO:0008006" key="12">
    <source>
        <dbReference type="Google" id="ProtNLM"/>
    </source>
</evidence>
<feature type="transmembrane region" description="Helical" evidence="9">
    <location>
        <begin position="379"/>
        <end position="404"/>
    </location>
</feature>
<keyword evidence="11" id="KW-1185">Reference proteome</keyword>
<dbReference type="InterPro" id="IPR051050">
    <property type="entry name" value="Lipid_II_flippase_MurJ/MviN"/>
</dbReference>
<dbReference type="Pfam" id="PF03023">
    <property type="entry name" value="MurJ"/>
    <property type="match status" value="1"/>
</dbReference>
<dbReference type="GO" id="GO:0005886">
    <property type="term" value="C:plasma membrane"/>
    <property type="evidence" value="ECO:0007669"/>
    <property type="project" value="UniProtKB-SubCell"/>
</dbReference>
<dbReference type="Proteomes" id="UP001055025">
    <property type="component" value="Unassembled WGS sequence"/>
</dbReference>
<evidence type="ECO:0000313" key="10">
    <source>
        <dbReference type="EMBL" id="GJM55130.1"/>
    </source>
</evidence>
<keyword evidence="2" id="KW-1003">Cell membrane</keyword>
<feature type="transmembrane region" description="Helical" evidence="9">
    <location>
        <begin position="276"/>
        <end position="298"/>
    </location>
</feature>
<feature type="transmembrane region" description="Helical" evidence="9">
    <location>
        <begin position="606"/>
        <end position="624"/>
    </location>
</feature>
<comment type="caution">
    <text evidence="10">The sequence shown here is derived from an EMBL/GenBank/DDBJ whole genome shotgun (WGS) entry which is preliminary data.</text>
</comment>
<evidence type="ECO:0000256" key="9">
    <source>
        <dbReference type="SAM" id="Phobius"/>
    </source>
</evidence>
<dbReference type="AlphaFoldDB" id="A0AAV5B0J8"/>
<feature type="transmembrane region" description="Helical" evidence="9">
    <location>
        <begin position="636"/>
        <end position="660"/>
    </location>
</feature>
<dbReference type="PANTHER" id="PTHR47019">
    <property type="entry name" value="LIPID II FLIPPASE MURJ"/>
    <property type="match status" value="1"/>
</dbReference>
<dbReference type="PRINTS" id="PR01806">
    <property type="entry name" value="VIRFACTRMVIN"/>
</dbReference>
<feature type="transmembrane region" description="Helical" evidence="9">
    <location>
        <begin position="219"/>
        <end position="237"/>
    </location>
</feature>
<keyword evidence="4" id="KW-0133">Cell shape</keyword>
<feature type="transmembrane region" description="Helical" evidence="9">
    <location>
        <begin position="243"/>
        <end position="264"/>
    </location>
</feature>
<feature type="transmembrane region" description="Helical" evidence="9">
    <location>
        <begin position="506"/>
        <end position="525"/>
    </location>
</feature>
<feature type="compositionally biased region" description="Basic residues" evidence="8">
    <location>
        <begin position="95"/>
        <end position="105"/>
    </location>
</feature>
<keyword evidence="5" id="KW-0573">Peptidoglycan synthesis</keyword>
<accession>A0AAV5B0J8</accession>
<keyword evidence="7 9" id="KW-0472">Membrane</keyword>
<sequence length="718" mass="75129">MAQRRPRHMAAPGPRPERRADPGPGTDPGSTMMFVAALEASRKTQATAPTPDPRAERADRSRRIASGVPDPLEADAFIPAAPSAPAASPFLPQPHRPKGPGHLRRTAPAPDTTAAFMEALEEGGLHGRACRRHGLAPGDTGSVDLTRDADVLAGEPPLVGVEPGEVLPVASFDDDPLAAEAGEARAAARADVEASVGRSAAMMSLLVILSRITGFLRTWGQGAAIGGAMLASCYTVANNLPNQLYELVMGGMLVTAFLPVYLSVKEEGGRERASAYTSNLVTIVLVVMGAVALLGFVFASQVVLTQSFGATEDFDHGLAIYFFRFFVVEVVLYGLSSVFSGVLNAERDYFWSTAAPVFNNIICTASFAAYALLVGTEPAAAVLALAVGNPLGVAVQVLMQMPSLRRHGIRLRLSVDLHDPALRETLSIGVPSLVVMVVSFATVSVQTSCVLSATSSGAAVAYYARLWYTLPYAILAVPVTTAMFTELSHAYAARDIPGFVSGISSGCSRILFFLVPMAVLLVVFSPQLSQLLNAGSFTAEETSMIAGYLSALAVSLPFYGVCTYLQKVCSSWRRMRLFAVANVVAGVVQVVFCLALTPVWGYVVPGLSSLFFFVAVDVVTFVQLRRELGPIGFKALLACAVRSLALGLAGGAAGALLVWALTGPAGLGGPGLAKGLLVCVAAGLPALAVTFGGAMALRLPEASFLRSMVGRVASRRAA</sequence>
<evidence type="ECO:0000256" key="6">
    <source>
        <dbReference type="ARBA" id="ARBA00022989"/>
    </source>
</evidence>